<feature type="domain" description="TRASH" evidence="1">
    <location>
        <begin position="161"/>
        <end position="198"/>
    </location>
</feature>
<evidence type="ECO:0000259" key="1">
    <source>
        <dbReference type="SMART" id="SM00746"/>
    </source>
</evidence>
<organism evidence="2 3">
    <name type="scientific">Nonomuraea wenchangensis</name>
    <dbReference type="NCBI Taxonomy" id="568860"/>
    <lineage>
        <taxon>Bacteria</taxon>
        <taxon>Bacillati</taxon>
        <taxon>Actinomycetota</taxon>
        <taxon>Actinomycetes</taxon>
        <taxon>Streptosporangiales</taxon>
        <taxon>Streptosporangiaceae</taxon>
        <taxon>Nonomuraea</taxon>
    </lineage>
</organism>
<reference evidence="2 3" key="1">
    <citation type="submission" date="2016-10" db="EMBL/GenBank/DDBJ databases">
        <authorList>
            <person name="de Groot N.N."/>
        </authorList>
    </citation>
    <scope>NUCLEOTIDE SEQUENCE [LARGE SCALE GENOMIC DNA]</scope>
    <source>
        <strain evidence="2 3">CGMCC 4.5598</strain>
    </source>
</reference>
<dbReference type="EMBL" id="FOHX01000031">
    <property type="protein sequence ID" value="SEU47769.1"/>
    <property type="molecule type" value="Genomic_DNA"/>
</dbReference>
<accession>A0A1I0LV99</accession>
<dbReference type="Proteomes" id="UP000199361">
    <property type="component" value="Unassembled WGS sequence"/>
</dbReference>
<dbReference type="STRING" id="568860.SAMN05421811_13133"/>
<protein>
    <submittedName>
        <fullName evidence="2">YHS domain-containing protein</fullName>
    </submittedName>
</protein>
<keyword evidence="3" id="KW-1185">Reference proteome</keyword>
<dbReference type="AlphaFoldDB" id="A0A1I0LV99"/>
<dbReference type="OrthoDB" id="1438441at2"/>
<gene>
    <name evidence="2" type="ORF">SAMN05421811_13133</name>
</gene>
<proteinExistence type="predicted"/>
<dbReference type="RefSeq" id="WP_091094321.1">
    <property type="nucleotide sequence ID" value="NZ_FOHX01000031.1"/>
</dbReference>
<evidence type="ECO:0000313" key="2">
    <source>
        <dbReference type="EMBL" id="SEU47769.1"/>
    </source>
</evidence>
<dbReference type="SMART" id="SM00746">
    <property type="entry name" value="TRASH"/>
    <property type="match status" value="1"/>
</dbReference>
<dbReference type="InterPro" id="IPR011017">
    <property type="entry name" value="TRASH_dom"/>
</dbReference>
<evidence type="ECO:0000313" key="3">
    <source>
        <dbReference type="Proteomes" id="UP000199361"/>
    </source>
</evidence>
<name>A0A1I0LV99_9ACTN</name>
<sequence>MLFIEVVVPKGRFDVPQRQALAGRLTGRRLLSAAGHDDSAAADPGVIDLLDSLTDVVVREEEIWIAGGRPAEAARDTRYVVNVTAGMWGKELSEHLVSRITAELAEAEPGREPCVMVNVIIVPEGGYGLRGRVHRSPDMLRLIEQAKTGPQEPAPDGTVVDPVCGATVPVGDAVMLERDGRTYGFCCPHCRGHFARSLEAAP</sequence>